<dbReference type="InterPro" id="IPR011105">
    <property type="entry name" value="Cell_wall_hydrolase_SleB"/>
</dbReference>
<evidence type="ECO:0000313" key="4">
    <source>
        <dbReference type="Proteomes" id="UP000031057"/>
    </source>
</evidence>
<feature type="domain" description="Cell wall hydrolase SleB" evidence="2">
    <location>
        <begin position="79"/>
        <end position="188"/>
    </location>
</feature>
<dbReference type="GO" id="GO:0016787">
    <property type="term" value="F:hydrolase activity"/>
    <property type="evidence" value="ECO:0007669"/>
    <property type="project" value="UniProtKB-KW"/>
</dbReference>
<dbReference type="Gene3D" id="1.10.10.2520">
    <property type="entry name" value="Cell wall hydrolase SleB, domain 1"/>
    <property type="match status" value="1"/>
</dbReference>
<dbReference type="EMBL" id="JTDI01000001">
    <property type="protein sequence ID" value="KHK93645.1"/>
    <property type="molecule type" value="Genomic_DNA"/>
</dbReference>
<feature type="region of interest" description="Disordered" evidence="1">
    <location>
        <begin position="36"/>
        <end position="56"/>
    </location>
</feature>
<organism evidence="3 4">
    <name type="scientific">Novosphingobium malaysiense</name>
    <dbReference type="NCBI Taxonomy" id="1348853"/>
    <lineage>
        <taxon>Bacteria</taxon>
        <taxon>Pseudomonadati</taxon>
        <taxon>Pseudomonadota</taxon>
        <taxon>Alphaproteobacteria</taxon>
        <taxon>Sphingomonadales</taxon>
        <taxon>Sphingomonadaceae</taxon>
        <taxon>Novosphingobium</taxon>
    </lineage>
</organism>
<dbReference type="STRING" id="1348853.LK12_01985"/>
<name>A0A0B1ZR77_9SPHN</name>
<evidence type="ECO:0000313" key="3">
    <source>
        <dbReference type="EMBL" id="KHK93645.1"/>
    </source>
</evidence>
<dbReference type="Proteomes" id="UP000031057">
    <property type="component" value="Unassembled WGS sequence"/>
</dbReference>
<reference evidence="3 4" key="1">
    <citation type="submission" date="2014-10" db="EMBL/GenBank/DDBJ databases">
        <title>Genome sequence of Novosphingobium malaysiense MUSC 273(T).</title>
        <authorList>
            <person name="Lee L.-H."/>
        </authorList>
    </citation>
    <scope>NUCLEOTIDE SEQUENCE [LARGE SCALE GENOMIC DNA]</scope>
    <source>
        <strain evidence="3 4">MUSC 273</strain>
    </source>
</reference>
<comment type="caution">
    <text evidence="3">The sequence shown here is derived from an EMBL/GenBank/DDBJ whole genome shotgun (WGS) entry which is preliminary data.</text>
</comment>
<keyword evidence="3" id="KW-0378">Hydrolase</keyword>
<proteinExistence type="predicted"/>
<dbReference type="Pfam" id="PF07486">
    <property type="entry name" value="Hydrolase_2"/>
    <property type="match status" value="1"/>
</dbReference>
<sequence length="299" mass="32047">MPFEKAGSTFPGSAFYYLEVEKPVLKVGEGIHSDADVAPSNSAAGDGPAARPLQIDNSGVDRTRALQCLTAAIYYEAASESEAGQRAVAQVVLNRVAHPAYPNSVCGVVYEGSERASGCQFSFSCDGSLARHPSRLFWDRARTVARQALDGYVYAPVGLATHYHTLQVHPYWASSLHYMGTIGAHRFYRFNGAAGRPATFRFAYLGGEPAARPHARLPSDAPDTVLDPAAVQRTFASAEPIKARTEEAPSPAATATPIYTSELRSRGGDALYRASNLPEARGIKPEFANSGRWIAQPGS</sequence>
<dbReference type="InterPro" id="IPR042047">
    <property type="entry name" value="SleB_dom1"/>
</dbReference>
<accession>A0A0B1ZR77</accession>
<dbReference type="AlphaFoldDB" id="A0A0B1ZR77"/>
<gene>
    <name evidence="3" type="ORF">LK12_01985</name>
</gene>
<protein>
    <submittedName>
        <fullName evidence="3">Cell wall hydrolase</fullName>
    </submittedName>
</protein>
<keyword evidence="4" id="KW-1185">Reference proteome</keyword>
<evidence type="ECO:0000256" key="1">
    <source>
        <dbReference type="SAM" id="MobiDB-lite"/>
    </source>
</evidence>
<evidence type="ECO:0000259" key="2">
    <source>
        <dbReference type="Pfam" id="PF07486"/>
    </source>
</evidence>